<accession>A0A382F3E4</accession>
<reference evidence="2" key="1">
    <citation type="submission" date="2018-05" db="EMBL/GenBank/DDBJ databases">
        <authorList>
            <person name="Lanie J.A."/>
            <person name="Ng W.-L."/>
            <person name="Kazmierczak K.M."/>
            <person name="Andrzejewski T.M."/>
            <person name="Davidsen T.M."/>
            <person name="Wayne K.J."/>
            <person name="Tettelin H."/>
            <person name="Glass J.I."/>
            <person name="Rusch D."/>
            <person name="Podicherti R."/>
            <person name="Tsui H.-C.T."/>
            <person name="Winkler M.E."/>
        </authorList>
    </citation>
    <scope>NUCLEOTIDE SEQUENCE</scope>
</reference>
<dbReference type="InterPro" id="IPR002347">
    <property type="entry name" value="SDR_fam"/>
</dbReference>
<dbReference type="PRINTS" id="PR00080">
    <property type="entry name" value="SDRFAMILY"/>
</dbReference>
<gene>
    <name evidence="2" type="ORF">METZ01_LOCUS209577</name>
</gene>
<dbReference type="AlphaFoldDB" id="A0A382F3E4"/>
<comment type="similarity">
    <text evidence="1">Belongs to the short-chain dehydrogenases/reductases (SDR) family.</text>
</comment>
<organism evidence="2">
    <name type="scientific">marine metagenome</name>
    <dbReference type="NCBI Taxonomy" id="408172"/>
    <lineage>
        <taxon>unclassified sequences</taxon>
        <taxon>metagenomes</taxon>
        <taxon>ecological metagenomes</taxon>
    </lineage>
</organism>
<dbReference type="PRINTS" id="PR00081">
    <property type="entry name" value="GDHRDH"/>
</dbReference>
<dbReference type="Pfam" id="PF00106">
    <property type="entry name" value="adh_short"/>
    <property type="match status" value="1"/>
</dbReference>
<dbReference type="SUPFAM" id="SSF51735">
    <property type="entry name" value="NAD(P)-binding Rossmann-fold domains"/>
    <property type="match status" value="1"/>
</dbReference>
<sequence>MKEFLLDKKIALITGGNGGIGFGIAEGLSKNGATVIIAGRNQSKNDIALKELRKLNKKNDSITLDVNNQSSITECVNYVSKKFGRIDILVNNAGINRRSEEPHLLSKMDWKEVMDTNLNSIHDITSKIFAIMKKNKSGKIINIGSMISIFG</sequence>
<dbReference type="Gene3D" id="3.40.50.720">
    <property type="entry name" value="NAD(P)-binding Rossmann-like Domain"/>
    <property type="match status" value="1"/>
</dbReference>
<proteinExistence type="inferred from homology"/>
<feature type="non-terminal residue" evidence="2">
    <location>
        <position position="151"/>
    </location>
</feature>
<dbReference type="PANTHER" id="PTHR42879:SF2">
    <property type="entry name" value="3-OXOACYL-[ACYL-CARRIER-PROTEIN] REDUCTASE FABG"/>
    <property type="match status" value="1"/>
</dbReference>
<evidence type="ECO:0000313" key="2">
    <source>
        <dbReference type="EMBL" id="SVB56723.1"/>
    </source>
</evidence>
<dbReference type="InterPro" id="IPR050259">
    <property type="entry name" value="SDR"/>
</dbReference>
<evidence type="ECO:0000256" key="1">
    <source>
        <dbReference type="ARBA" id="ARBA00006484"/>
    </source>
</evidence>
<dbReference type="PANTHER" id="PTHR42879">
    <property type="entry name" value="3-OXOACYL-(ACYL-CARRIER-PROTEIN) REDUCTASE"/>
    <property type="match status" value="1"/>
</dbReference>
<protein>
    <submittedName>
        <fullName evidence="2">Uncharacterized protein</fullName>
    </submittedName>
</protein>
<dbReference type="InterPro" id="IPR036291">
    <property type="entry name" value="NAD(P)-bd_dom_sf"/>
</dbReference>
<dbReference type="EMBL" id="UINC01047440">
    <property type="protein sequence ID" value="SVB56723.1"/>
    <property type="molecule type" value="Genomic_DNA"/>
</dbReference>
<name>A0A382F3E4_9ZZZZ</name>